<feature type="chain" id="PRO_5046118303" evidence="1">
    <location>
        <begin position="23"/>
        <end position="528"/>
    </location>
</feature>
<proteinExistence type="predicted"/>
<comment type="caution">
    <text evidence="2">The sequence shown here is derived from an EMBL/GenBank/DDBJ whole genome shotgun (WGS) entry which is preliminary data.</text>
</comment>
<sequence>MKKTFIKISAMLAIVATLSSCKDQLGDLYLNPEQTTTPSVEKFFTQILNNDRIYPKYWDMRTFALTHAGVFSQVISYTNDKFIYREQAQYTEQRWGDFYTTNGNGSGPLAHYREIEKQYAKLSAAEKQNADVFVNAAKVAMLEQTAQMVDLWGDIPFSEAGMLNLNGSITSPKFDDAKEVYYSVIAGLKDASNYFATANLSSVTAGSFKKQDILFQGDITKWRRLANSLRLRALMRISFVDEAKAKAEVLEMLNNPTQYPLLEETTHNALLNPVTTYIDNLRNAFYESNNHLGASFLLDKVLKPANDPRIAVIYDKGGRQDGSKWVANADYYAMPLDLNSTDQATNITNGKYAVLDSATFVYNSKLPGVIFTSAETHLLKAEAYERWGTTTDAATAYNKGVAQSIAYYYALNNLSNSTAPKLAAPSAAAVNDFLANSTIKYAGSSAQKLALIWTQKWVQFGFMQSVQAWSELRRTKYPQLTFVADNTSGFALPPNRLTYPGRERTFNPNYSAVSAKDTRDAKIFWDVK</sequence>
<dbReference type="SUPFAM" id="SSF48452">
    <property type="entry name" value="TPR-like"/>
    <property type="match status" value="1"/>
</dbReference>
<name>A0ABT6Y7R0_9BACT</name>
<protein>
    <submittedName>
        <fullName evidence="2">SusD/RagB family nutrient-binding outer membrane lipoprotein</fullName>
    </submittedName>
</protein>
<evidence type="ECO:0000313" key="2">
    <source>
        <dbReference type="EMBL" id="MDI9859557.1"/>
    </source>
</evidence>
<keyword evidence="1" id="KW-0732">Signal</keyword>
<dbReference type="Pfam" id="PF12771">
    <property type="entry name" value="SusD-like_2"/>
    <property type="match status" value="1"/>
</dbReference>
<dbReference type="PROSITE" id="PS51257">
    <property type="entry name" value="PROKAR_LIPOPROTEIN"/>
    <property type="match status" value="1"/>
</dbReference>
<organism evidence="2 3">
    <name type="scientific">Flectobacillus roseus</name>
    <dbReference type="NCBI Taxonomy" id="502259"/>
    <lineage>
        <taxon>Bacteria</taxon>
        <taxon>Pseudomonadati</taxon>
        <taxon>Bacteroidota</taxon>
        <taxon>Cytophagia</taxon>
        <taxon>Cytophagales</taxon>
        <taxon>Flectobacillaceae</taxon>
        <taxon>Flectobacillus</taxon>
    </lineage>
</organism>
<dbReference type="InterPro" id="IPR011990">
    <property type="entry name" value="TPR-like_helical_dom_sf"/>
</dbReference>
<dbReference type="RefSeq" id="WP_095163949.1">
    <property type="nucleotide sequence ID" value="NZ_JASHIF010000008.1"/>
</dbReference>
<gene>
    <name evidence="2" type="ORF">QM524_10070</name>
</gene>
<accession>A0ABT6Y7R0</accession>
<dbReference type="EMBL" id="JASHIF010000008">
    <property type="protein sequence ID" value="MDI9859557.1"/>
    <property type="molecule type" value="Genomic_DNA"/>
</dbReference>
<feature type="signal peptide" evidence="1">
    <location>
        <begin position="1"/>
        <end position="22"/>
    </location>
</feature>
<dbReference type="InterPro" id="IPR041662">
    <property type="entry name" value="SusD-like_2"/>
</dbReference>
<keyword evidence="3" id="KW-1185">Reference proteome</keyword>
<dbReference type="Proteomes" id="UP001236507">
    <property type="component" value="Unassembled WGS sequence"/>
</dbReference>
<keyword evidence="2" id="KW-0449">Lipoprotein</keyword>
<reference evidence="2 3" key="1">
    <citation type="submission" date="2023-05" db="EMBL/GenBank/DDBJ databases">
        <title>Novel species of genus Flectobacillus isolated from stream in China.</title>
        <authorList>
            <person name="Lu H."/>
        </authorList>
    </citation>
    <scope>NUCLEOTIDE SEQUENCE [LARGE SCALE GENOMIC DNA]</scope>
    <source>
        <strain evidence="2 3">KCTC 42575</strain>
    </source>
</reference>
<evidence type="ECO:0000313" key="3">
    <source>
        <dbReference type="Proteomes" id="UP001236507"/>
    </source>
</evidence>
<evidence type="ECO:0000256" key="1">
    <source>
        <dbReference type="SAM" id="SignalP"/>
    </source>
</evidence>
<dbReference type="Gene3D" id="1.25.40.390">
    <property type="match status" value="1"/>
</dbReference>